<evidence type="ECO:0000313" key="1">
    <source>
        <dbReference type="EMBL" id="KAE8963773.1"/>
    </source>
</evidence>
<dbReference type="Proteomes" id="UP000429607">
    <property type="component" value="Unassembled WGS sequence"/>
</dbReference>
<evidence type="ECO:0000313" key="5">
    <source>
        <dbReference type="Proteomes" id="UP000434957"/>
    </source>
</evidence>
<sequence length="50" mass="5293">MCLACFRSCIGTAFALAILSPFNFLSATQTNTSFPISDAFVLAILCLSSN</sequence>
<gene>
    <name evidence="2" type="ORF">PR001_g26867</name>
    <name evidence="1" type="ORF">PR002_g29179</name>
    <name evidence="3" type="ORF">PR003_g27703</name>
</gene>
<evidence type="ECO:0000313" key="4">
    <source>
        <dbReference type="Proteomes" id="UP000429607"/>
    </source>
</evidence>
<accession>A0A6A3HMB4</accession>
<dbReference type="EMBL" id="QXFU01005594">
    <property type="protein sequence ID" value="KAE8963773.1"/>
    <property type="molecule type" value="Genomic_DNA"/>
</dbReference>
<dbReference type="Proteomes" id="UP000434957">
    <property type="component" value="Unassembled WGS sequence"/>
</dbReference>
<comment type="caution">
    <text evidence="2">The sequence shown here is derived from an EMBL/GenBank/DDBJ whole genome shotgun (WGS) entry which is preliminary data.</text>
</comment>
<evidence type="ECO:0000313" key="6">
    <source>
        <dbReference type="Proteomes" id="UP000435112"/>
    </source>
</evidence>
<evidence type="ECO:0000313" key="2">
    <source>
        <dbReference type="EMBL" id="KAE8971506.1"/>
    </source>
</evidence>
<keyword evidence="5" id="KW-1185">Reference proteome</keyword>
<protein>
    <submittedName>
        <fullName evidence="2">Uncharacterized protein</fullName>
    </submittedName>
</protein>
<name>A0A6A3HMB4_9STRA</name>
<organism evidence="2 4">
    <name type="scientific">Phytophthora rubi</name>
    <dbReference type="NCBI Taxonomy" id="129364"/>
    <lineage>
        <taxon>Eukaryota</taxon>
        <taxon>Sar</taxon>
        <taxon>Stramenopiles</taxon>
        <taxon>Oomycota</taxon>
        <taxon>Peronosporomycetes</taxon>
        <taxon>Peronosporales</taxon>
        <taxon>Peronosporaceae</taxon>
        <taxon>Phytophthora</taxon>
    </lineage>
</organism>
<dbReference type="EMBL" id="QXFT01003954">
    <property type="protein sequence ID" value="KAE9281333.1"/>
    <property type="molecule type" value="Genomic_DNA"/>
</dbReference>
<dbReference type="EMBL" id="QXFV01004133">
    <property type="protein sequence ID" value="KAE8971506.1"/>
    <property type="molecule type" value="Genomic_DNA"/>
</dbReference>
<dbReference type="AlphaFoldDB" id="A0A6A3HMB4"/>
<evidence type="ECO:0000313" key="3">
    <source>
        <dbReference type="EMBL" id="KAE9281333.1"/>
    </source>
</evidence>
<dbReference type="Proteomes" id="UP000435112">
    <property type="component" value="Unassembled WGS sequence"/>
</dbReference>
<reference evidence="4 6" key="1">
    <citation type="submission" date="2018-09" db="EMBL/GenBank/DDBJ databases">
        <title>Genomic investigation of the strawberry pathogen Phytophthora fragariae indicates pathogenicity is determined by transcriptional variation in three key races.</title>
        <authorList>
            <person name="Adams T.M."/>
            <person name="Armitage A.D."/>
            <person name="Sobczyk M.K."/>
            <person name="Bates H.J."/>
            <person name="Dunwell J.M."/>
            <person name="Nellist C.F."/>
            <person name="Harrison R.J."/>
        </authorList>
    </citation>
    <scope>NUCLEOTIDE SEQUENCE [LARGE SCALE GENOMIC DNA]</scope>
    <source>
        <strain evidence="2 4">SCRP249</strain>
        <strain evidence="1 6">SCRP324</strain>
        <strain evidence="3 5">SCRP333</strain>
    </source>
</reference>
<proteinExistence type="predicted"/>